<organism evidence="1 2">
    <name type="scientific">Oceanospirillum sediminis</name>
    <dbReference type="NCBI Taxonomy" id="2760088"/>
    <lineage>
        <taxon>Bacteria</taxon>
        <taxon>Pseudomonadati</taxon>
        <taxon>Pseudomonadota</taxon>
        <taxon>Gammaproteobacteria</taxon>
        <taxon>Oceanospirillales</taxon>
        <taxon>Oceanospirillaceae</taxon>
        <taxon>Oceanospirillum</taxon>
    </lineage>
</organism>
<dbReference type="Proteomes" id="UP000565262">
    <property type="component" value="Unassembled WGS sequence"/>
</dbReference>
<proteinExistence type="predicted"/>
<comment type="caution">
    <text evidence="1">The sequence shown here is derived from an EMBL/GenBank/DDBJ whole genome shotgun (WGS) entry which is preliminary data.</text>
</comment>
<keyword evidence="2" id="KW-1185">Reference proteome</keyword>
<name>A0A839IQH3_9GAMM</name>
<dbReference type="EMBL" id="JACJFM010000008">
    <property type="protein sequence ID" value="MBB1486687.1"/>
    <property type="molecule type" value="Genomic_DNA"/>
</dbReference>
<reference evidence="1 2" key="1">
    <citation type="submission" date="2020-08" db="EMBL/GenBank/DDBJ databases">
        <title>Oceanospirillum sp. nov. isolated from marine sediment.</title>
        <authorList>
            <person name="Ji X."/>
        </authorList>
    </citation>
    <scope>NUCLEOTIDE SEQUENCE [LARGE SCALE GENOMIC DNA]</scope>
    <source>
        <strain evidence="1 2">D5</strain>
    </source>
</reference>
<dbReference type="AlphaFoldDB" id="A0A839IQH3"/>
<protein>
    <submittedName>
        <fullName evidence="1">Uncharacterized protein</fullName>
    </submittedName>
</protein>
<gene>
    <name evidence="1" type="ORF">H4O21_08710</name>
</gene>
<evidence type="ECO:0000313" key="1">
    <source>
        <dbReference type="EMBL" id="MBB1486687.1"/>
    </source>
</evidence>
<evidence type="ECO:0000313" key="2">
    <source>
        <dbReference type="Proteomes" id="UP000565262"/>
    </source>
</evidence>
<dbReference type="RefSeq" id="WP_182808464.1">
    <property type="nucleotide sequence ID" value="NZ_JACJFM010000008.1"/>
</dbReference>
<accession>A0A839IQH3</accession>
<sequence>MILRFQRQVKIFHRMKDLPDSIQTENGCRLQQSHDSYLAGHHKFFLPQKKEQARENPGLFFRYHQMENISYS</sequence>